<protein>
    <submittedName>
        <fullName evidence="1">Uncharacterized protein</fullName>
    </submittedName>
</protein>
<reference evidence="1" key="2">
    <citation type="submission" date="2023-05" db="EMBL/GenBank/DDBJ databases">
        <authorList>
            <consortium name="Lawrence Berkeley National Laboratory"/>
            <person name="Steindorff A."/>
            <person name="Hensen N."/>
            <person name="Bonometti L."/>
            <person name="Westerberg I."/>
            <person name="Brannstrom I.O."/>
            <person name="Guillou S."/>
            <person name="Cros-Aarteil S."/>
            <person name="Calhoun S."/>
            <person name="Haridas S."/>
            <person name="Kuo A."/>
            <person name="Mondo S."/>
            <person name="Pangilinan J."/>
            <person name="Riley R."/>
            <person name="Labutti K."/>
            <person name="Andreopoulos B."/>
            <person name="Lipzen A."/>
            <person name="Chen C."/>
            <person name="Yanf M."/>
            <person name="Daum C."/>
            <person name="Ng V."/>
            <person name="Clum A."/>
            <person name="Ohm R."/>
            <person name="Martin F."/>
            <person name="Silar P."/>
            <person name="Natvig D."/>
            <person name="Lalanne C."/>
            <person name="Gautier V."/>
            <person name="Ament-Velasquez S.L."/>
            <person name="Kruys A."/>
            <person name="Hutchinson M.I."/>
            <person name="Powell A.J."/>
            <person name="Barry K."/>
            <person name="Miller A.N."/>
            <person name="Grigoriev I.V."/>
            <person name="Debuchy R."/>
            <person name="Gladieux P."/>
            <person name="Thoren M.H."/>
            <person name="Johannesson H."/>
        </authorList>
    </citation>
    <scope>NUCLEOTIDE SEQUENCE</scope>
    <source>
        <strain evidence="1">CBS 315.58</strain>
    </source>
</reference>
<evidence type="ECO:0000313" key="1">
    <source>
        <dbReference type="EMBL" id="KAK4196472.1"/>
    </source>
</evidence>
<name>A0AAN6XD97_9PEZI</name>
<gene>
    <name evidence="1" type="ORF">QBC40DRAFT_300271</name>
</gene>
<reference evidence="1" key="1">
    <citation type="journal article" date="2023" name="Mol. Phylogenet. Evol.">
        <title>Genome-scale phylogeny and comparative genomics of the fungal order Sordariales.</title>
        <authorList>
            <person name="Hensen N."/>
            <person name="Bonometti L."/>
            <person name="Westerberg I."/>
            <person name="Brannstrom I.O."/>
            <person name="Guillou S."/>
            <person name="Cros-Aarteil S."/>
            <person name="Calhoun S."/>
            <person name="Haridas S."/>
            <person name="Kuo A."/>
            <person name="Mondo S."/>
            <person name="Pangilinan J."/>
            <person name="Riley R."/>
            <person name="LaButti K."/>
            <person name="Andreopoulos B."/>
            <person name="Lipzen A."/>
            <person name="Chen C."/>
            <person name="Yan M."/>
            <person name="Daum C."/>
            <person name="Ng V."/>
            <person name="Clum A."/>
            <person name="Steindorff A."/>
            <person name="Ohm R.A."/>
            <person name="Martin F."/>
            <person name="Silar P."/>
            <person name="Natvig D.O."/>
            <person name="Lalanne C."/>
            <person name="Gautier V."/>
            <person name="Ament-Velasquez S.L."/>
            <person name="Kruys A."/>
            <person name="Hutchinson M.I."/>
            <person name="Powell A.J."/>
            <person name="Barry K."/>
            <person name="Miller A.N."/>
            <person name="Grigoriev I.V."/>
            <person name="Debuchy R."/>
            <person name="Gladieux P."/>
            <person name="Hiltunen Thoren M."/>
            <person name="Johannesson H."/>
        </authorList>
    </citation>
    <scope>NUCLEOTIDE SEQUENCE</scope>
    <source>
        <strain evidence="1">CBS 315.58</strain>
    </source>
</reference>
<accession>A0AAN6XD97</accession>
<evidence type="ECO:0000313" key="2">
    <source>
        <dbReference type="Proteomes" id="UP001303160"/>
    </source>
</evidence>
<organism evidence="1 2">
    <name type="scientific">Triangularia verruculosa</name>
    <dbReference type="NCBI Taxonomy" id="2587418"/>
    <lineage>
        <taxon>Eukaryota</taxon>
        <taxon>Fungi</taxon>
        <taxon>Dikarya</taxon>
        <taxon>Ascomycota</taxon>
        <taxon>Pezizomycotina</taxon>
        <taxon>Sordariomycetes</taxon>
        <taxon>Sordariomycetidae</taxon>
        <taxon>Sordariales</taxon>
        <taxon>Podosporaceae</taxon>
        <taxon>Triangularia</taxon>
    </lineage>
</organism>
<comment type="caution">
    <text evidence="1">The sequence shown here is derived from an EMBL/GenBank/DDBJ whole genome shotgun (WGS) entry which is preliminary data.</text>
</comment>
<keyword evidence="2" id="KW-1185">Reference proteome</keyword>
<proteinExistence type="predicted"/>
<dbReference type="Proteomes" id="UP001303160">
    <property type="component" value="Unassembled WGS sequence"/>
</dbReference>
<dbReference type="EMBL" id="MU863984">
    <property type="protein sequence ID" value="KAK4196472.1"/>
    <property type="molecule type" value="Genomic_DNA"/>
</dbReference>
<sequence>MLFPDPQLLQSLVERAACDQLIDVLLLAYSVRPGYGLLLLGYRFPTRFCSPEYLRLSEVCWYLPSDPPFTRGQQVVPCLRGPKKWVASWAQKKLSALQRYEEELSAYTEYCEQRAAIQALRAQARPNTRNLPEYPEEVYEPIFRFEDLVLKAAQEYERDSRLGGIDRDRYNAVQATPQALARYVMEHVDPEQIDTHCQGKEDFITTFDSLRKALKPQDDQFRLDQQQRLRDHIRDLKKATTLERVIEWTNRDQVTQGRHQVKDIAKDLRDYIKISNQGTAKKGSTY</sequence>
<dbReference type="AlphaFoldDB" id="A0AAN6XD97"/>